<evidence type="ECO:0000313" key="3">
    <source>
        <dbReference type="EMBL" id="OAG11512.1"/>
    </source>
</evidence>
<dbReference type="RefSeq" id="XP_018041877.1">
    <property type="nucleotide sequence ID" value="XM_018184423.1"/>
</dbReference>
<keyword evidence="2" id="KW-1133">Transmembrane helix</keyword>
<dbReference type="AlphaFoldDB" id="A0A177CX87"/>
<reference evidence="3 4" key="1">
    <citation type="submission" date="2016-05" db="EMBL/GenBank/DDBJ databases">
        <title>Comparative analysis of secretome profiles of manganese(II)-oxidizing ascomycete fungi.</title>
        <authorList>
            <consortium name="DOE Joint Genome Institute"/>
            <person name="Zeiner C.A."/>
            <person name="Purvine S.O."/>
            <person name="Zink E.M."/>
            <person name="Wu S."/>
            <person name="Pasa-Tolic L."/>
            <person name="Chaput D.L."/>
            <person name="Haridas S."/>
            <person name="Grigoriev I.V."/>
            <person name="Santelli C.M."/>
            <person name="Hansel C.M."/>
        </authorList>
    </citation>
    <scope>NUCLEOTIDE SEQUENCE [LARGE SCALE GENOMIC DNA]</scope>
    <source>
        <strain evidence="3 4">AP3s5-JAC2a</strain>
    </source>
</reference>
<feature type="region of interest" description="Disordered" evidence="1">
    <location>
        <begin position="705"/>
        <end position="725"/>
    </location>
</feature>
<dbReference type="InParanoid" id="A0A177CX87"/>
<evidence type="ECO:0000313" key="4">
    <source>
        <dbReference type="Proteomes" id="UP000077069"/>
    </source>
</evidence>
<feature type="transmembrane region" description="Helical" evidence="2">
    <location>
        <begin position="117"/>
        <end position="137"/>
    </location>
</feature>
<feature type="transmembrane region" description="Helical" evidence="2">
    <location>
        <begin position="559"/>
        <end position="584"/>
    </location>
</feature>
<evidence type="ECO:0000256" key="2">
    <source>
        <dbReference type="SAM" id="Phobius"/>
    </source>
</evidence>
<gene>
    <name evidence="3" type="ORF">CC84DRAFT_1253967</name>
</gene>
<protein>
    <submittedName>
        <fullName evidence="3">Uncharacterized protein</fullName>
    </submittedName>
</protein>
<evidence type="ECO:0000256" key="1">
    <source>
        <dbReference type="SAM" id="MobiDB-lite"/>
    </source>
</evidence>
<keyword evidence="2" id="KW-0472">Membrane</keyword>
<organism evidence="3 4">
    <name type="scientific">Paraphaeosphaeria sporulosa</name>
    <dbReference type="NCBI Taxonomy" id="1460663"/>
    <lineage>
        <taxon>Eukaryota</taxon>
        <taxon>Fungi</taxon>
        <taxon>Dikarya</taxon>
        <taxon>Ascomycota</taxon>
        <taxon>Pezizomycotina</taxon>
        <taxon>Dothideomycetes</taxon>
        <taxon>Pleosporomycetidae</taxon>
        <taxon>Pleosporales</taxon>
        <taxon>Massarineae</taxon>
        <taxon>Didymosphaeriaceae</taxon>
        <taxon>Paraphaeosphaeria</taxon>
    </lineage>
</organism>
<dbReference type="EMBL" id="KV441548">
    <property type="protein sequence ID" value="OAG11512.1"/>
    <property type="molecule type" value="Genomic_DNA"/>
</dbReference>
<dbReference type="GeneID" id="28767909"/>
<dbReference type="OrthoDB" id="3540210at2759"/>
<proteinExistence type="predicted"/>
<sequence length="754" mass="85131">MVNNSRTQSFDDQVHTGFWINHVKGPTYGATLTLNQQAGNFLIAFLALYVGVTGQSFWTIARFLLHKHLSSKSRSDGVYHQQQAILRNSKTAPGAVQDTLTLLIAWRKRSRGLIRRLLPVWIVASVISAGFAVAGVFSSQITANQSNEVLLLGPECGKSLDNQDSSNAVSSGLVRYRNEMFLEYLNYAFACYQDRQRTQSACQIYTKPKLHYKVDRNATCPFQDTICQKSSNNLYIDSGYLDSWGDLGINAEPRFQVRLTQHCAPLVTDGYKSKYISPSDPLKTFMRYSYLHNDTITNSTSDIMDWRIFLVPLKDEFDEVARYWSDSVAQDYRTRSIQANDIYGDSTFVADLNRTDAFVALMFLDSTDVLSREKVEDPWFAHTVNASQRQYEFFGSDSLYLSDEPATVIGCAAQVFYCNPKITDPQRRCINYFVTEASDIGFSALWPEESDLKAFNGYIATNNVMIATPDSFYNTPGLPNLLARLTMDNSIQWDHFAPDRWKEEMEFLAQASLASFQSNVPQATQNGVWYMNRTLCDSDTETGLCEKLCRNQKVRSSEYYSFNVLGMSIIIFVGVFLMVVGAFIENIATTIGNTFSRDKQHNPPYSRLEWESNSFLDLQRLAHQALGVGNWTRSRTGIPITAPGEQLGVLDSAGQSKLPILKRPRIKEELQDLVSRSGHQRSSSAGHVMGPEYVDSFHSPFDYAKHRRSDNGAPNEDSAFRSSVPSRYLRRPGYARVYTDEADTIYTGSVSNTR</sequence>
<keyword evidence="4" id="KW-1185">Reference proteome</keyword>
<name>A0A177CX87_9PLEO</name>
<feature type="transmembrane region" description="Helical" evidence="2">
    <location>
        <begin position="41"/>
        <end position="65"/>
    </location>
</feature>
<accession>A0A177CX87</accession>
<dbReference type="Proteomes" id="UP000077069">
    <property type="component" value="Unassembled WGS sequence"/>
</dbReference>
<keyword evidence="2" id="KW-0812">Transmembrane</keyword>